<comment type="caution">
    <text evidence="6">The sequence shown here is derived from an EMBL/GenBank/DDBJ whole genome shotgun (WGS) entry which is preliminary data.</text>
</comment>
<dbReference type="InterPro" id="IPR008146">
    <property type="entry name" value="Gln_synth_cat_dom"/>
</dbReference>
<dbReference type="Gene3D" id="3.10.20.70">
    <property type="entry name" value="Glutamine synthetase, N-terminal domain"/>
    <property type="match status" value="1"/>
</dbReference>
<dbReference type="RefSeq" id="WP_109457663.1">
    <property type="nucleotide sequence ID" value="NZ_QFBC01000002.1"/>
</dbReference>
<evidence type="ECO:0000256" key="2">
    <source>
        <dbReference type="ARBA" id="ARBA00022598"/>
    </source>
</evidence>
<dbReference type="Gene3D" id="3.30.590.10">
    <property type="entry name" value="Glutamine synthetase/guanido kinase, catalytic domain"/>
    <property type="match status" value="1"/>
</dbReference>
<dbReference type="InterPro" id="IPR014746">
    <property type="entry name" value="Gln_synth/guanido_kin_cat_dom"/>
</dbReference>
<comment type="cofactor">
    <cofactor evidence="1">
        <name>Mg(2+)</name>
        <dbReference type="ChEBI" id="CHEBI:18420"/>
    </cofactor>
</comment>
<gene>
    <name evidence="6" type="ORF">DEM27_08090</name>
</gene>
<dbReference type="GO" id="GO:0004356">
    <property type="term" value="F:glutamine synthetase activity"/>
    <property type="evidence" value="ECO:0007669"/>
    <property type="project" value="InterPro"/>
</dbReference>
<name>A0A2U2DW55_9HYPH</name>
<reference evidence="6 7" key="1">
    <citation type="submission" date="2018-05" db="EMBL/GenBank/DDBJ databases">
        <title>The draft genome of strain NS-104.</title>
        <authorList>
            <person name="Hang P."/>
            <person name="Jiang J."/>
        </authorList>
    </citation>
    <scope>NUCLEOTIDE SEQUENCE [LARGE SCALE GENOMIC DNA]</scope>
    <source>
        <strain evidence="6 7">NS-104</strain>
    </source>
</reference>
<dbReference type="PROSITE" id="PS51987">
    <property type="entry name" value="GS_CATALYTIC"/>
    <property type="match status" value="1"/>
</dbReference>
<evidence type="ECO:0000313" key="6">
    <source>
        <dbReference type="EMBL" id="PWE57558.1"/>
    </source>
</evidence>
<proteinExistence type="inferred from homology"/>
<evidence type="ECO:0000256" key="3">
    <source>
        <dbReference type="PROSITE-ProRule" id="PRU01331"/>
    </source>
</evidence>
<dbReference type="PANTHER" id="PTHR43785">
    <property type="entry name" value="GAMMA-GLUTAMYLPUTRESCINE SYNTHETASE"/>
    <property type="match status" value="1"/>
</dbReference>
<keyword evidence="2" id="KW-0436">Ligase</keyword>
<evidence type="ECO:0000256" key="4">
    <source>
        <dbReference type="RuleBase" id="RU000384"/>
    </source>
</evidence>
<sequence length="447" mass="48834">MTLDAFLSDPASRFATVAMTDTNGLLRGQMVSARSLAGIAKNGMGMSPVTLALDPTDVVLNVPGVSDDTSDFHDDPLTVDPSTVRRLPWSKPGHDLLVLSNYSGAAAELCPRSILRRVLERANAAGFVPRYGLELEYTLFDETPESAREKGYRNLKTATPHKSHDLVLYQVQQTEWYEAVAEMCEPLGIDIAKMHEEIGGGFLEACIAAGTGLEPADQLVLLKNFLRALALRQGKCITYMPRWTEDADSQSIHVHVSLTGTDGKSVFYDPSEKNSVSPLFRNFIGGLQRYIGDMTLVFQPTVNSYRRFAPGTFAPPGLTWGYENRTTCFRIVGHDAGSLRVENRLPGADTNPYLTVAATVAAGVAGIVEGIEPEPEVAGNGYARAGEGPDFARSMPEAIERLRGSAFARDWLGSRFVDAIATSRQSQFDEFCKKVPDVELQRFFDLG</sequence>
<dbReference type="GO" id="GO:0006542">
    <property type="term" value="P:glutamine biosynthetic process"/>
    <property type="evidence" value="ECO:0007669"/>
    <property type="project" value="InterPro"/>
</dbReference>
<dbReference type="OrthoDB" id="9807095at2"/>
<dbReference type="PANTHER" id="PTHR43785:SF12">
    <property type="entry name" value="TYPE-1 GLUTAMINE SYNTHETASE 2"/>
    <property type="match status" value="1"/>
</dbReference>
<evidence type="ECO:0000256" key="1">
    <source>
        <dbReference type="ARBA" id="ARBA00001946"/>
    </source>
</evidence>
<dbReference type="Pfam" id="PF00120">
    <property type="entry name" value="Gln-synt_C"/>
    <property type="match status" value="1"/>
</dbReference>
<protein>
    <submittedName>
        <fullName evidence="6">Glutamine synthetase</fullName>
    </submittedName>
</protein>
<dbReference type="AlphaFoldDB" id="A0A2U2DW55"/>
<evidence type="ECO:0000259" key="5">
    <source>
        <dbReference type="PROSITE" id="PS51987"/>
    </source>
</evidence>
<comment type="similarity">
    <text evidence="3 4">Belongs to the glutamine synthetase family.</text>
</comment>
<keyword evidence="7" id="KW-1185">Reference proteome</keyword>
<dbReference type="SUPFAM" id="SSF55931">
    <property type="entry name" value="Glutamine synthetase/guanido kinase"/>
    <property type="match status" value="1"/>
</dbReference>
<accession>A0A2U2DW55</accession>
<dbReference type="Proteomes" id="UP000245252">
    <property type="component" value="Unassembled WGS sequence"/>
</dbReference>
<evidence type="ECO:0000313" key="7">
    <source>
        <dbReference type="Proteomes" id="UP000245252"/>
    </source>
</evidence>
<dbReference type="InterPro" id="IPR036651">
    <property type="entry name" value="Gln_synt_N_sf"/>
</dbReference>
<feature type="domain" description="GS catalytic" evidence="5">
    <location>
        <begin position="111"/>
        <end position="447"/>
    </location>
</feature>
<organism evidence="6 7">
    <name type="scientific">Metarhizobium album</name>
    <dbReference type="NCBI Taxonomy" id="2182425"/>
    <lineage>
        <taxon>Bacteria</taxon>
        <taxon>Pseudomonadati</taxon>
        <taxon>Pseudomonadota</taxon>
        <taxon>Alphaproteobacteria</taxon>
        <taxon>Hyphomicrobiales</taxon>
        <taxon>Rhizobiaceae</taxon>
        <taxon>Metarhizobium</taxon>
    </lineage>
</organism>
<dbReference type="EMBL" id="QFBC01000002">
    <property type="protein sequence ID" value="PWE57558.1"/>
    <property type="molecule type" value="Genomic_DNA"/>
</dbReference>
<dbReference type="SMART" id="SM01230">
    <property type="entry name" value="Gln-synt_C"/>
    <property type="match status" value="1"/>
</dbReference>